<evidence type="ECO:0000256" key="3">
    <source>
        <dbReference type="PROSITE-ProRule" id="PRU00023"/>
    </source>
</evidence>
<feature type="repeat" description="ANK" evidence="3">
    <location>
        <begin position="117"/>
        <end position="149"/>
    </location>
</feature>
<dbReference type="Proteomes" id="UP000011873">
    <property type="component" value="Unassembled WGS sequence"/>
</dbReference>
<evidence type="ECO:0000313" key="5">
    <source>
        <dbReference type="Proteomes" id="UP000011873"/>
    </source>
</evidence>
<dbReference type="PROSITE" id="PS50088">
    <property type="entry name" value="ANK_REPEAT"/>
    <property type="match status" value="2"/>
</dbReference>
<dbReference type="AlphaFoldDB" id="M6C5I5"/>
<dbReference type="InterPro" id="IPR050776">
    <property type="entry name" value="Ank_Repeat/CDKN_Inhibitor"/>
</dbReference>
<evidence type="ECO:0000313" key="4">
    <source>
        <dbReference type="EMBL" id="EMJ81495.1"/>
    </source>
</evidence>
<dbReference type="PRINTS" id="PR01415">
    <property type="entry name" value="ANKYRIN"/>
</dbReference>
<name>M6C5I5_LEPBO</name>
<keyword evidence="1" id="KW-0677">Repeat</keyword>
<organism evidence="4 5">
    <name type="scientific">Leptospira borgpetersenii serovar Hardjo-bovis str. Sponselee</name>
    <dbReference type="NCBI Taxonomy" id="1303729"/>
    <lineage>
        <taxon>Bacteria</taxon>
        <taxon>Pseudomonadati</taxon>
        <taxon>Spirochaetota</taxon>
        <taxon>Spirochaetia</taxon>
        <taxon>Leptospirales</taxon>
        <taxon>Leptospiraceae</taxon>
        <taxon>Leptospira</taxon>
    </lineage>
</organism>
<dbReference type="InterPro" id="IPR036770">
    <property type="entry name" value="Ankyrin_rpt-contain_sf"/>
</dbReference>
<evidence type="ECO:0000256" key="2">
    <source>
        <dbReference type="ARBA" id="ARBA00023043"/>
    </source>
</evidence>
<dbReference type="Gene3D" id="1.25.40.20">
    <property type="entry name" value="Ankyrin repeat-containing domain"/>
    <property type="match status" value="1"/>
</dbReference>
<evidence type="ECO:0000256" key="1">
    <source>
        <dbReference type="ARBA" id="ARBA00022737"/>
    </source>
</evidence>
<dbReference type="SUPFAM" id="SSF48403">
    <property type="entry name" value="Ankyrin repeat"/>
    <property type="match status" value="1"/>
</dbReference>
<gene>
    <name evidence="4" type="ORF">LEP1GSC016_3158</name>
</gene>
<dbReference type="EMBL" id="ANMU01000083">
    <property type="protein sequence ID" value="EMJ81495.1"/>
    <property type="molecule type" value="Genomic_DNA"/>
</dbReference>
<dbReference type="PANTHER" id="PTHR24201">
    <property type="entry name" value="ANK_REP_REGION DOMAIN-CONTAINING PROTEIN"/>
    <property type="match status" value="1"/>
</dbReference>
<sequence length="202" mass="23021">MKNYTFIFQFNGILVNFEFQADLKHNSDGKIPKETRAVTSKAWIEYQKSIKSENPCFDLARRGDIEALKAQIGTLRHVDEKNRKGYTLLMLAAYNGQEEASLFLISQGADPNSTDFEGNSILMGAAFKGHTRIVEILLSAGADKNYRNPKGQNAFQFSNMFGRTEVCKLLSESESTRFQRLLTFFKSWILYIIQITKGEHDE</sequence>
<dbReference type="PROSITE" id="PS50297">
    <property type="entry name" value="ANK_REP_REGION"/>
    <property type="match status" value="2"/>
</dbReference>
<keyword evidence="2 3" id="KW-0040">ANK repeat</keyword>
<proteinExistence type="predicted"/>
<protein>
    <submittedName>
        <fullName evidence="4">Ankyrin repeat protein</fullName>
    </submittedName>
</protein>
<comment type="caution">
    <text evidence="4">The sequence shown here is derived from an EMBL/GenBank/DDBJ whole genome shotgun (WGS) entry which is preliminary data.</text>
</comment>
<reference evidence="4 5" key="1">
    <citation type="submission" date="2013-01" db="EMBL/GenBank/DDBJ databases">
        <authorList>
            <person name="Harkins D.M."/>
            <person name="Durkin A.S."/>
            <person name="Brinkac L.M."/>
            <person name="Haft D.H."/>
            <person name="Selengut J.D."/>
            <person name="Sanka R."/>
            <person name="DePew J."/>
            <person name="Purushe J."/>
            <person name="Galloway R.L."/>
            <person name="Vinetz J.M."/>
            <person name="Sutton G.G."/>
            <person name="Nierman W.C."/>
            <person name="Fouts D.E."/>
        </authorList>
    </citation>
    <scope>NUCLEOTIDE SEQUENCE [LARGE SCALE GENOMIC DNA]</scope>
    <source>
        <strain evidence="4 5">Sponselee CDC</strain>
    </source>
</reference>
<dbReference type="SMART" id="SM00248">
    <property type="entry name" value="ANK"/>
    <property type="match status" value="3"/>
</dbReference>
<feature type="repeat" description="ANK" evidence="3">
    <location>
        <begin position="84"/>
        <end position="116"/>
    </location>
</feature>
<dbReference type="PATRIC" id="fig|1218567.3.peg.2210"/>
<accession>M6C5I5</accession>
<dbReference type="InterPro" id="IPR002110">
    <property type="entry name" value="Ankyrin_rpt"/>
</dbReference>
<dbReference type="Pfam" id="PF12796">
    <property type="entry name" value="Ank_2"/>
    <property type="match status" value="1"/>
</dbReference>